<dbReference type="PANTHER" id="PTHR24221:SF248">
    <property type="entry name" value="ABC TRANSPORTER TRANSMEMBRANE REGION"/>
    <property type="match status" value="1"/>
</dbReference>
<keyword evidence="5 7" id="KW-1133">Transmembrane helix</keyword>
<feature type="transmembrane region" description="Helical" evidence="7">
    <location>
        <begin position="27"/>
        <end position="45"/>
    </location>
</feature>
<dbReference type="InterPro" id="IPR003593">
    <property type="entry name" value="AAA+_ATPase"/>
</dbReference>
<feature type="transmembrane region" description="Helical" evidence="7">
    <location>
        <begin position="150"/>
        <end position="180"/>
    </location>
</feature>
<evidence type="ECO:0000256" key="5">
    <source>
        <dbReference type="ARBA" id="ARBA00022989"/>
    </source>
</evidence>
<organism evidence="10 11">
    <name type="scientific">Roseomonas marmotae</name>
    <dbReference type="NCBI Taxonomy" id="2768161"/>
    <lineage>
        <taxon>Bacteria</taxon>
        <taxon>Pseudomonadati</taxon>
        <taxon>Pseudomonadota</taxon>
        <taxon>Alphaproteobacteria</taxon>
        <taxon>Acetobacterales</taxon>
        <taxon>Roseomonadaceae</taxon>
        <taxon>Roseomonas</taxon>
    </lineage>
</organism>
<dbReference type="Gene3D" id="3.40.50.300">
    <property type="entry name" value="P-loop containing nucleotide triphosphate hydrolases"/>
    <property type="match status" value="1"/>
</dbReference>
<dbReference type="InterPro" id="IPR017871">
    <property type="entry name" value="ABC_transporter-like_CS"/>
</dbReference>
<dbReference type="InterPro" id="IPR027417">
    <property type="entry name" value="P-loop_NTPase"/>
</dbReference>
<dbReference type="Gene3D" id="1.20.1560.10">
    <property type="entry name" value="ABC transporter type 1, transmembrane domain"/>
    <property type="match status" value="1"/>
</dbReference>
<evidence type="ECO:0000256" key="1">
    <source>
        <dbReference type="ARBA" id="ARBA00004651"/>
    </source>
</evidence>
<evidence type="ECO:0000256" key="3">
    <source>
        <dbReference type="ARBA" id="ARBA00022741"/>
    </source>
</evidence>
<dbReference type="EMBL" id="JACTNF010000033">
    <property type="protein sequence ID" value="MBO1076887.1"/>
    <property type="molecule type" value="Genomic_DNA"/>
</dbReference>
<keyword evidence="6 7" id="KW-0472">Membrane</keyword>
<comment type="subcellular location">
    <subcellularLocation>
        <location evidence="1">Cell membrane</location>
        <topology evidence="1">Multi-pass membrane protein</topology>
    </subcellularLocation>
</comment>
<dbReference type="CDD" id="cd18586">
    <property type="entry name" value="ABC_6TM_PrtD_like"/>
    <property type="match status" value="1"/>
</dbReference>
<evidence type="ECO:0000259" key="9">
    <source>
        <dbReference type="PROSITE" id="PS50929"/>
    </source>
</evidence>
<dbReference type="InterPro" id="IPR036640">
    <property type="entry name" value="ABC1_TM_sf"/>
</dbReference>
<evidence type="ECO:0000256" key="4">
    <source>
        <dbReference type="ARBA" id="ARBA00022840"/>
    </source>
</evidence>
<keyword evidence="2 7" id="KW-0812">Transmembrane</keyword>
<dbReference type="InterPro" id="IPR039421">
    <property type="entry name" value="Type_1_exporter"/>
</dbReference>
<feature type="domain" description="ABC transporter" evidence="8">
    <location>
        <begin position="337"/>
        <end position="572"/>
    </location>
</feature>
<dbReference type="SUPFAM" id="SSF90123">
    <property type="entry name" value="ABC transporter transmembrane region"/>
    <property type="match status" value="1"/>
</dbReference>
<keyword evidence="11" id="KW-1185">Reference proteome</keyword>
<dbReference type="PANTHER" id="PTHR24221">
    <property type="entry name" value="ATP-BINDING CASSETTE SUB-FAMILY B"/>
    <property type="match status" value="1"/>
</dbReference>
<dbReference type="PROSITE" id="PS00211">
    <property type="entry name" value="ABC_TRANSPORTER_1"/>
    <property type="match status" value="1"/>
</dbReference>
<comment type="caution">
    <text evidence="10">The sequence shown here is derived from an EMBL/GenBank/DDBJ whole genome shotgun (WGS) entry which is preliminary data.</text>
</comment>
<sequence length="579" mass="61582">MQSTGSTSSTPSGPSLLQLALRRCRKALIAAAFFSLVINLLLLASPLYMMQVYDRVLASRSETTLLMLSVVMLGAFLVMCLLEAVRSRILVRISARIDGILSETVFDKLFTQYLQGGQGQRARPLADLATLRNFVAGQGLFAFFDAPWSPIFLIFLFLVHPLLGFLTVGGGVILVGLTLLSERVSRRRLEAASAENAAAMGFTEASLRNTESLAAMGMLPAVRGRWLLRHRQYLALQSTASDWAGSLSSVSKTVRIVLQSAMLGTGAMLAIEGRISPGMMFAASIIGAKALAPIEMLIGQWANLVNFRLAWQRLETLLQVQGETAESMRLPAPSGHLSLRSVTAKPPGGKVPTLKGISFDLPAGSTLAVLGASGAGKSTLARVMLGVWPLESGEVRLDGADLRNWKPADLGPHIGYLPQSVELFEGTVAENIARLSEIESEKVIAAARAAGAHEMILALPDGYDTQVGENGGRLSGGQRQRVGLARALYGSPALCVLDEPNANLDEQGDAALVAAMQQLRAAGKTVVAITHRSNLILHVDYVLILQAGSVAFYGTQAEATARFSRASRAAPYHAVAGAA</sequence>
<accession>A0ABS3KHI9</accession>
<dbReference type="Proteomes" id="UP001518990">
    <property type="component" value="Unassembled WGS sequence"/>
</dbReference>
<dbReference type="Pfam" id="PF00005">
    <property type="entry name" value="ABC_tran"/>
    <property type="match status" value="1"/>
</dbReference>
<dbReference type="InterPro" id="IPR011527">
    <property type="entry name" value="ABC1_TM_dom"/>
</dbReference>
<evidence type="ECO:0000313" key="11">
    <source>
        <dbReference type="Proteomes" id="UP001518990"/>
    </source>
</evidence>
<name>A0ABS3KHI9_9PROT</name>
<keyword evidence="4" id="KW-0067">ATP-binding</keyword>
<dbReference type="PROSITE" id="PS50893">
    <property type="entry name" value="ABC_TRANSPORTER_2"/>
    <property type="match status" value="1"/>
</dbReference>
<feature type="domain" description="ABC transmembrane type-1" evidence="9">
    <location>
        <begin position="29"/>
        <end position="306"/>
    </location>
</feature>
<evidence type="ECO:0000313" key="10">
    <source>
        <dbReference type="EMBL" id="MBO1076887.1"/>
    </source>
</evidence>
<keyword evidence="3" id="KW-0547">Nucleotide-binding</keyword>
<proteinExistence type="predicted"/>
<evidence type="ECO:0000256" key="2">
    <source>
        <dbReference type="ARBA" id="ARBA00022692"/>
    </source>
</evidence>
<evidence type="ECO:0000256" key="7">
    <source>
        <dbReference type="SAM" id="Phobius"/>
    </source>
</evidence>
<dbReference type="RefSeq" id="WP_207450405.1">
    <property type="nucleotide sequence ID" value="NZ_CP061092.1"/>
</dbReference>
<dbReference type="PROSITE" id="PS50929">
    <property type="entry name" value="ABC_TM1F"/>
    <property type="match status" value="1"/>
</dbReference>
<dbReference type="InterPro" id="IPR010128">
    <property type="entry name" value="ATPase_T1SS_PrtD-like"/>
</dbReference>
<dbReference type="Pfam" id="PF00664">
    <property type="entry name" value="ABC_membrane"/>
    <property type="match status" value="1"/>
</dbReference>
<protein>
    <submittedName>
        <fullName evidence="10">Type I secretion system permease/ATPase</fullName>
    </submittedName>
</protein>
<gene>
    <name evidence="10" type="ORF">IAI60_19915</name>
</gene>
<evidence type="ECO:0000259" key="8">
    <source>
        <dbReference type="PROSITE" id="PS50893"/>
    </source>
</evidence>
<dbReference type="SUPFAM" id="SSF52540">
    <property type="entry name" value="P-loop containing nucleoside triphosphate hydrolases"/>
    <property type="match status" value="1"/>
</dbReference>
<dbReference type="SMART" id="SM00382">
    <property type="entry name" value="AAA"/>
    <property type="match status" value="1"/>
</dbReference>
<dbReference type="InterPro" id="IPR047957">
    <property type="entry name" value="ABC_AprD-like_6TM"/>
</dbReference>
<reference evidence="10 11" key="1">
    <citation type="submission" date="2020-09" db="EMBL/GenBank/DDBJ databases">
        <title>Roseomonas.</title>
        <authorList>
            <person name="Zhu W."/>
        </authorList>
    </citation>
    <scope>NUCLEOTIDE SEQUENCE [LARGE SCALE GENOMIC DNA]</scope>
    <source>
        <strain evidence="10 11">1311</strain>
    </source>
</reference>
<dbReference type="NCBIfam" id="TIGR01842">
    <property type="entry name" value="type_I_sec_PrtD"/>
    <property type="match status" value="1"/>
</dbReference>
<dbReference type="InterPro" id="IPR003439">
    <property type="entry name" value="ABC_transporter-like_ATP-bd"/>
</dbReference>
<feature type="transmembrane region" description="Helical" evidence="7">
    <location>
        <begin position="65"/>
        <end position="85"/>
    </location>
</feature>
<evidence type="ECO:0000256" key="6">
    <source>
        <dbReference type="ARBA" id="ARBA00023136"/>
    </source>
</evidence>